<reference evidence="1" key="1">
    <citation type="submission" date="2013-07" db="EMBL/GenBank/DDBJ databases">
        <authorList>
            <person name="Geib S."/>
        </authorList>
    </citation>
    <scope>NUCLEOTIDE SEQUENCE</scope>
</reference>
<dbReference type="AlphaFoldDB" id="W8C4V5"/>
<accession>W8C4V5</accession>
<dbReference type="EMBL" id="GAMC01009351">
    <property type="protein sequence ID" value="JAB97204.1"/>
    <property type="molecule type" value="mRNA"/>
</dbReference>
<proteinExistence type="evidence at transcript level"/>
<sequence>MSLQFSSSSSEGAVWIKRYTLFVVFILNNFSKKLQNVSTLRAVERNFRQPSSGCPTALSDNGHAAIVFVIAIVSSESNASDLFVEKIANIEITCAAPSAAITPTASLSAPRGAASWTPKSAICKLVAVQNQKLEMDQRRFSFEERKF</sequence>
<reference evidence="1" key="2">
    <citation type="journal article" date="2014" name="BMC Genomics">
        <title>A genomic perspective to assessing quality of mass-reared SIT flies used in Mediterranean fruit fly (Ceratitis capitata) eradication in California.</title>
        <authorList>
            <person name="Calla B."/>
            <person name="Hall B."/>
            <person name="Hou S."/>
            <person name="Geib S.M."/>
        </authorList>
    </citation>
    <scope>NUCLEOTIDE SEQUENCE</scope>
</reference>
<organism evidence="1">
    <name type="scientific">Ceratitis capitata</name>
    <name type="common">Mediterranean fruit fly</name>
    <name type="synonym">Tephritis capitata</name>
    <dbReference type="NCBI Taxonomy" id="7213"/>
    <lineage>
        <taxon>Eukaryota</taxon>
        <taxon>Metazoa</taxon>
        <taxon>Ecdysozoa</taxon>
        <taxon>Arthropoda</taxon>
        <taxon>Hexapoda</taxon>
        <taxon>Insecta</taxon>
        <taxon>Pterygota</taxon>
        <taxon>Neoptera</taxon>
        <taxon>Endopterygota</taxon>
        <taxon>Diptera</taxon>
        <taxon>Brachycera</taxon>
        <taxon>Muscomorpha</taxon>
        <taxon>Tephritoidea</taxon>
        <taxon>Tephritidae</taxon>
        <taxon>Ceratitis</taxon>
        <taxon>Ceratitis</taxon>
    </lineage>
</organism>
<evidence type="ECO:0000313" key="1">
    <source>
        <dbReference type="EMBL" id="JAB97204.1"/>
    </source>
</evidence>
<name>W8C4V5_CERCA</name>
<protein>
    <submittedName>
        <fullName evidence="1">Uncharacterized protein</fullName>
    </submittedName>
</protein>